<reference evidence="2 3" key="1">
    <citation type="submission" date="2014-01" db="EMBL/GenBank/DDBJ databases">
        <title>Full genme sequencing of cellulolytic bacterium Gynuella sunshinyii YC6258T gen. nov., sp. nov.</title>
        <authorList>
            <person name="Khan H."/>
            <person name="Chung E.J."/>
            <person name="Chung Y.R."/>
        </authorList>
    </citation>
    <scope>NUCLEOTIDE SEQUENCE [LARGE SCALE GENOMIC DNA]</scope>
    <source>
        <strain evidence="2 3">YC6258</strain>
    </source>
</reference>
<dbReference type="HOGENOM" id="CLU_016902_8_5_6"/>
<organism evidence="2 3">
    <name type="scientific">Gynuella sunshinyii YC6258</name>
    <dbReference type="NCBI Taxonomy" id="1445510"/>
    <lineage>
        <taxon>Bacteria</taxon>
        <taxon>Pseudomonadati</taxon>
        <taxon>Pseudomonadota</taxon>
        <taxon>Gammaproteobacteria</taxon>
        <taxon>Oceanospirillales</taxon>
        <taxon>Saccharospirillaceae</taxon>
        <taxon>Gynuella</taxon>
    </lineage>
</organism>
<keyword evidence="3" id="KW-1185">Reference proteome</keyword>
<dbReference type="EC" id="4.2.1.70" evidence="2"/>
<dbReference type="Proteomes" id="UP000032266">
    <property type="component" value="Chromosome"/>
</dbReference>
<name>A0A0C5W215_9GAMM</name>
<dbReference type="OrthoDB" id="9807829at2"/>
<dbReference type="RefSeq" id="WP_044618653.1">
    <property type="nucleotide sequence ID" value="NZ_CP007142.1"/>
</dbReference>
<dbReference type="InterPro" id="IPR050188">
    <property type="entry name" value="RluA_PseudoU_synthase"/>
</dbReference>
<gene>
    <name evidence="2" type="ORF">YC6258_04672</name>
</gene>
<dbReference type="GO" id="GO:0004730">
    <property type="term" value="F:pseudouridylate synthase activity"/>
    <property type="evidence" value="ECO:0007669"/>
    <property type="project" value="UniProtKB-EC"/>
</dbReference>
<feature type="domain" description="Pseudouridine synthase RsuA/RluA-like" evidence="1">
    <location>
        <begin position="94"/>
        <end position="231"/>
    </location>
</feature>
<dbReference type="GO" id="GO:0140098">
    <property type="term" value="F:catalytic activity, acting on RNA"/>
    <property type="evidence" value="ECO:0007669"/>
    <property type="project" value="UniProtKB-ARBA"/>
</dbReference>
<dbReference type="Pfam" id="PF00849">
    <property type="entry name" value="PseudoU_synth_2"/>
    <property type="match status" value="1"/>
</dbReference>
<sequence length="282" mass="32221">MQESLKLDVALEVELGDPLIAIEFLVDNVNLSKSRLKDVMNKGAVWLQRGSAPKKRLRRAMSDLKVGDILELYYDEQLLSIRPPKPTLMSDDVQYTVWHKPAGMLSQGNEWGDHTSLLRQVELVFNPKREVYLVHRLDREASGLIIIAHSRKAAAYFNRLFQDSLIHKQYRIEVLGDLSQKAAEGTISSQIDGKDALTRFKFVKYTPENNSSKVDVWIDTGRKHQIRRHFADYGYPVMGDPKYGKGNKNREGMKLAAVALEFPCPVQHQTRRISLYDTVKSP</sequence>
<dbReference type="STRING" id="1445510.YC6258_04672"/>
<dbReference type="EMBL" id="CP007142">
    <property type="protein sequence ID" value="AJQ96704.1"/>
    <property type="molecule type" value="Genomic_DNA"/>
</dbReference>
<dbReference type="PATRIC" id="fig|1445510.3.peg.4636"/>
<dbReference type="InterPro" id="IPR020103">
    <property type="entry name" value="PsdUridine_synth_cat_dom_sf"/>
</dbReference>
<accession>A0A0C5W215</accession>
<dbReference type="GO" id="GO:0003723">
    <property type="term" value="F:RNA binding"/>
    <property type="evidence" value="ECO:0007669"/>
    <property type="project" value="InterPro"/>
</dbReference>
<dbReference type="CDD" id="cd02869">
    <property type="entry name" value="PseudoU_synth_RluA_like"/>
    <property type="match status" value="1"/>
</dbReference>
<evidence type="ECO:0000313" key="3">
    <source>
        <dbReference type="Proteomes" id="UP000032266"/>
    </source>
</evidence>
<dbReference type="KEGG" id="gsn:YC6258_04672"/>
<dbReference type="GO" id="GO:0009982">
    <property type="term" value="F:pseudouridine synthase activity"/>
    <property type="evidence" value="ECO:0007669"/>
    <property type="project" value="InterPro"/>
</dbReference>
<evidence type="ECO:0000259" key="1">
    <source>
        <dbReference type="Pfam" id="PF00849"/>
    </source>
</evidence>
<proteinExistence type="predicted"/>
<protein>
    <submittedName>
        <fullName evidence="2">Pseudouridylate synthase, 23S RNA-specific</fullName>
        <ecNumber evidence="2">4.2.1.70</ecNumber>
    </submittedName>
</protein>
<dbReference type="GO" id="GO:0006396">
    <property type="term" value="P:RNA processing"/>
    <property type="evidence" value="ECO:0007669"/>
    <property type="project" value="UniProtKB-ARBA"/>
</dbReference>
<dbReference type="AlphaFoldDB" id="A0A0C5W215"/>
<dbReference type="Gene3D" id="3.30.2350.10">
    <property type="entry name" value="Pseudouridine synthase"/>
    <property type="match status" value="1"/>
</dbReference>
<dbReference type="InterPro" id="IPR006145">
    <property type="entry name" value="PsdUridine_synth_RsuA/RluA"/>
</dbReference>
<dbReference type="SUPFAM" id="SSF55120">
    <property type="entry name" value="Pseudouridine synthase"/>
    <property type="match status" value="1"/>
</dbReference>
<evidence type="ECO:0000313" key="2">
    <source>
        <dbReference type="EMBL" id="AJQ96704.1"/>
    </source>
</evidence>
<keyword evidence="2" id="KW-0456">Lyase</keyword>
<dbReference type="PANTHER" id="PTHR21600">
    <property type="entry name" value="MITOCHONDRIAL RNA PSEUDOURIDINE SYNTHASE"/>
    <property type="match status" value="1"/>
</dbReference>